<dbReference type="EMBL" id="FJOG01000038">
    <property type="protein sequence ID" value="CZR66644.1"/>
    <property type="molecule type" value="Genomic_DNA"/>
</dbReference>
<accession>A0A1L7XNQ3</accession>
<evidence type="ECO:0000256" key="1">
    <source>
        <dbReference type="SAM" id="MobiDB-lite"/>
    </source>
</evidence>
<dbReference type="AlphaFoldDB" id="A0A1L7XNQ3"/>
<sequence length="295" mass="33465">MDGKPTVPRRTRNQSAPVTGNAMARIVMASLELVDKSMFLEALSLCHGSVSIAMVHVVGSALLRWDLQSILPKLAVQMSGVASFHDLKHVISNISHGITDEHRLHPVEEDVRKFYANWCDSEAHKGLYGMKLIYSIDGKLLAHLAKSHELSYTEKHIIPKIRRNCRHTLTKPITPKDWTRLQVTYSCNICKPLNDFLMDPLKETLTFISPPTSEDAPMGDCHSDWGLYRDVEDKSSVTATKHTKTNWDDWQWNSSYGSTKKTAIGSQIVAAKQKEEEKKFKRKDQHKTPLHHSEE</sequence>
<evidence type="ECO:0000313" key="2">
    <source>
        <dbReference type="EMBL" id="CZR66644.1"/>
    </source>
</evidence>
<dbReference type="Proteomes" id="UP000184330">
    <property type="component" value="Unassembled WGS sequence"/>
</dbReference>
<protein>
    <submittedName>
        <fullName evidence="2">Uncharacterized protein</fullName>
    </submittedName>
</protein>
<proteinExistence type="predicted"/>
<reference evidence="2 3" key="1">
    <citation type="submission" date="2016-03" db="EMBL/GenBank/DDBJ databases">
        <authorList>
            <person name="Ploux O."/>
        </authorList>
    </citation>
    <scope>NUCLEOTIDE SEQUENCE [LARGE SCALE GENOMIC DNA]</scope>
    <source>
        <strain evidence="2 3">UAMH 11012</strain>
    </source>
</reference>
<feature type="region of interest" description="Disordered" evidence="1">
    <location>
        <begin position="270"/>
        <end position="295"/>
    </location>
</feature>
<organism evidence="2 3">
    <name type="scientific">Phialocephala subalpina</name>
    <dbReference type="NCBI Taxonomy" id="576137"/>
    <lineage>
        <taxon>Eukaryota</taxon>
        <taxon>Fungi</taxon>
        <taxon>Dikarya</taxon>
        <taxon>Ascomycota</taxon>
        <taxon>Pezizomycotina</taxon>
        <taxon>Leotiomycetes</taxon>
        <taxon>Helotiales</taxon>
        <taxon>Mollisiaceae</taxon>
        <taxon>Phialocephala</taxon>
        <taxon>Phialocephala fortinii species complex</taxon>
    </lineage>
</organism>
<feature type="compositionally biased region" description="Basic residues" evidence="1">
    <location>
        <begin position="280"/>
        <end position="295"/>
    </location>
</feature>
<evidence type="ECO:0000313" key="3">
    <source>
        <dbReference type="Proteomes" id="UP000184330"/>
    </source>
</evidence>
<keyword evidence="3" id="KW-1185">Reference proteome</keyword>
<dbReference type="OrthoDB" id="27483at2759"/>
<name>A0A1L7XNQ3_9HELO</name>
<gene>
    <name evidence="2" type="ORF">PAC_16545</name>
</gene>